<name>X1KVV2_9ZZZZ</name>
<feature type="non-terminal residue" evidence="2">
    <location>
        <position position="33"/>
    </location>
</feature>
<dbReference type="AlphaFoldDB" id="X1KVV2"/>
<comment type="caution">
    <text evidence="2">The sequence shown here is derived from an EMBL/GenBank/DDBJ whole genome shotgun (WGS) entry which is preliminary data.</text>
</comment>
<reference evidence="2" key="1">
    <citation type="journal article" date="2014" name="Front. Microbiol.">
        <title>High frequency of phylogenetically diverse reductive dehalogenase-homologous genes in deep subseafloor sedimentary metagenomes.</title>
        <authorList>
            <person name="Kawai M."/>
            <person name="Futagami T."/>
            <person name="Toyoda A."/>
            <person name="Takaki Y."/>
            <person name="Nishi S."/>
            <person name="Hori S."/>
            <person name="Arai W."/>
            <person name="Tsubouchi T."/>
            <person name="Morono Y."/>
            <person name="Uchiyama I."/>
            <person name="Ito T."/>
            <person name="Fujiyama A."/>
            <person name="Inagaki F."/>
            <person name="Takami H."/>
        </authorList>
    </citation>
    <scope>NUCLEOTIDE SEQUENCE</scope>
    <source>
        <strain evidence="2">Expedition CK06-06</strain>
    </source>
</reference>
<dbReference type="EMBL" id="BARU01049552">
    <property type="protein sequence ID" value="GAH94294.1"/>
    <property type="molecule type" value="Genomic_DNA"/>
</dbReference>
<dbReference type="Gene3D" id="3.90.550.10">
    <property type="entry name" value="Spore Coat Polysaccharide Biosynthesis Protein SpsA, Chain A"/>
    <property type="match status" value="1"/>
</dbReference>
<gene>
    <name evidence="2" type="ORF">S03H2_72867</name>
</gene>
<sequence length="33" mass="3498">MKVIVLAAGLSKRLHPLTAKIPKCLIKIGGKSL</sequence>
<dbReference type="InterPro" id="IPR005835">
    <property type="entry name" value="NTP_transferase_dom"/>
</dbReference>
<proteinExistence type="predicted"/>
<feature type="domain" description="Nucleotidyl transferase" evidence="1">
    <location>
        <begin position="2"/>
        <end position="32"/>
    </location>
</feature>
<evidence type="ECO:0000259" key="1">
    <source>
        <dbReference type="Pfam" id="PF00483"/>
    </source>
</evidence>
<dbReference type="InterPro" id="IPR029044">
    <property type="entry name" value="Nucleotide-diphossugar_trans"/>
</dbReference>
<accession>X1KVV2</accession>
<organism evidence="2">
    <name type="scientific">marine sediment metagenome</name>
    <dbReference type="NCBI Taxonomy" id="412755"/>
    <lineage>
        <taxon>unclassified sequences</taxon>
        <taxon>metagenomes</taxon>
        <taxon>ecological metagenomes</taxon>
    </lineage>
</organism>
<protein>
    <recommendedName>
        <fullName evidence="1">Nucleotidyl transferase domain-containing protein</fullName>
    </recommendedName>
</protein>
<dbReference type="SUPFAM" id="SSF53448">
    <property type="entry name" value="Nucleotide-diphospho-sugar transferases"/>
    <property type="match status" value="1"/>
</dbReference>
<dbReference type="Pfam" id="PF00483">
    <property type="entry name" value="NTP_transferase"/>
    <property type="match status" value="1"/>
</dbReference>
<evidence type="ECO:0000313" key="2">
    <source>
        <dbReference type="EMBL" id="GAH94294.1"/>
    </source>
</evidence>